<feature type="transmembrane region" description="Helical" evidence="1">
    <location>
        <begin position="696"/>
        <end position="716"/>
    </location>
</feature>
<feature type="chain" id="PRO_5031292289" description="Nose resistant-to-fluoxetine protein N-terminal domain-containing protein" evidence="2">
    <location>
        <begin position="23"/>
        <end position="802"/>
    </location>
</feature>
<dbReference type="AlphaFoldDB" id="A0A7R9IE17"/>
<feature type="transmembrane region" description="Helical" evidence="1">
    <location>
        <begin position="589"/>
        <end position="609"/>
    </location>
</feature>
<keyword evidence="1" id="KW-1133">Transmembrane helix</keyword>
<evidence type="ECO:0000256" key="1">
    <source>
        <dbReference type="SAM" id="Phobius"/>
    </source>
</evidence>
<feature type="signal peptide" evidence="2">
    <location>
        <begin position="1"/>
        <end position="22"/>
    </location>
</feature>
<sequence length="802" mass="91464">MSAHFELVRLVWVLFYVIVCVVEEGCFVECQLVGGSLSKVANEESCSVKIGEAQETHGYYDYKLGRLDGEEWDAPSHRSYSLRNHTFEGNESCHKANVNTGFREPKTISDNTEVPSALLRELVERFAVFAPTSDRIVNERCRSQSRLYVRHVKQFQLWALKMHDSSAKVPSGLLNGNVNQYGDYDQCLEVGTEPDHPVQGKYCLAYLDLDLKTTAAAVPETLKEVNTLLHSYHAMRSQFHDPGHRIPRFSAINWAFCLPSSCTAEDLQQALQEAFEPYNNHTELVLKVKVDPTMCYTRQGQPVTFTALCAILFFVAVIVATVIGTFCDYCNSSQSEDSTFWKLVKCFSLRRNWKTLSNTKSSPDDVKSVHGLRAINALALVMFHKSAAFQFNPYTNRTAMQWSLSLAWSIIGRTSIIYTDSFIMFSGLLTSYSFLKDLERNKCLNVWEKYISRYIRFTPNLLAIILFCTYVMTHLGSGPQWSLVVQHHADICQETMWRNFLYIHNYFGFQNMCLTHTHQLGIDMQLFLISPLVVYLLWKSRWLGVLLILTVCWWSTALRYTVTYNNNLSTVVYFGVPVAKLFDTANLSYILPTHRATIYLIGVLVGYWLRNMRKIHLNKMAVGIGWTVAIALGLLAMCGPYHMARLHYRYNPEDAALYNAWSPIVWSGFLVWVIFATEQGYGGVVGDLLRWKGFIVFTRVAYAVYLTQFPIFFYNVGTTRHSHYYRPYMLRGGIKGKKENKRKEASSAQGGRKGPCRDFLGSVCVRDESSSGFIQLAVGVYRPISLSVDSIVLVRFCDIVTQ</sequence>
<name>A0A7R9IE17_9NEOP</name>
<dbReference type="InterPro" id="IPR006621">
    <property type="entry name" value="Nose-resist-to-fluoxetine_N"/>
</dbReference>
<feature type="transmembrane region" description="Helical" evidence="1">
    <location>
        <begin position="303"/>
        <end position="326"/>
    </location>
</feature>
<keyword evidence="1" id="KW-0812">Transmembrane</keyword>
<dbReference type="Pfam" id="PF01757">
    <property type="entry name" value="Acyl_transf_3"/>
    <property type="match status" value="1"/>
</dbReference>
<feature type="transmembrane region" description="Helical" evidence="1">
    <location>
        <begin position="454"/>
        <end position="473"/>
    </location>
</feature>
<evidence type="ECO:0000313" key="4">
    <source>
        <dbReference type="EMBL" id="CAD7456637.1"/>
    </source>
</evidence>
<dbReference type="PANTHER" id="PTHR11161:SF4">
    <property type="entry name" value="DROP DEAD"/>
    <property type="match status" value="1"/>
</dbReference>
<dbReference type="Pfam" id="PF20146">
    <property type="entry name" value="NRF"/>
    <property type="match status" value="1"/>
</dbReference>
<keyword evidence="2" id="KW-0732">Signal</keyword>
<evidence type="ECO:0000256" key="2">
    <source>
        <dbReference type="SAM" id="SignalP"/>
    </source>
</evidence>
<reference evidence="4" key="1">
    <citation type="submission" date="2020-11" db="EMBL/GenBank/DDBJ databases">
        <authorList>
            <person name="Tran Van P."/>
        </authorList>
    </citation>
    <scope>NUCLEOTIDE SEQUENCE</scope>
</reference>
<dbReference type="InterPro" id="IPR002656">
    <property type="entry name" value="Acyl_transf_3_dom"/>
</dbReference>
<dbReference type="GO" id="GO:0016747">
    <property type="term" value="F:acyltransferase activity, transferring groups other than amino-acyl groups"/>
    <property type="evidence" value="ECO:0007669"/>
    <property type="project" value="InterPro"/>
</dbReference>
<feature type="transmembrane region" description="Helical" evidence="1">
    <location>
        <begin position="621"/>
        <end position="643"/>
    </location>
</feature>
<feature type="transmembrane region" description="Helical" evidence="1">
    <location>
        <begin position="520"/>
        <end position="538"/>
    </location>
</feature>
<feature type="domain" description="Nose resistant-to-fluoxetine protein N-terminal" evidence="3">
    <location>
        <begin position="138"/>
        <end position="290"/>
    </location>
</feature>
<evidence type="ECO:0000259" key="3">
    <source>
        <dbReference type="SMART" id="SM00703"/>
    </source>
</evidence>
<protein>
    <recommendedName>
        <fullName evidence="3">Nose resistant-to-fluoxetine protein N-terminal domain-containing protein</fullName>
    </recommendedName>
</protein>
<proteinExistence type="predicted"/>
<gene>
    <name evidence="4" type="ORF">TTEB3V08_LOCUS4662</name>
</gene>
<dbReference type="InterPro" id="IPR052728">
    <property type="entry name" value="O2_lipid_transport_reg"/>
</dbReference>
<dbReference type="PANTHER" id="PTHR11161">
    <property type="entry name" value="O-ACYLTRANSFERASE"/>
    <property type="match status" value="1"/>
</dbReference>
<accession>A0A7R9IE17</accession>
<keyword evidence="1" id="KW-0472">Membrane</keyword>
<dbReference type="EMBL" id="OE001352">
    <property type="protein sequence ID" value="CAD7456637.1"/>
    <property type="molecule type" value="Genomic_DNA"/>
</dbReference>
<organism evidence="4">
    <name type="scientific">Timema tahoe</name>
    <dbReference type="NCBI Taxonomy" id="61484"/>
    <lineage>
        <taxon>Eukaryota</taxon>
        <taxon>Metazoa</taxon>
        <taxon>Ecdysozoa</taxon>
        <taxon>Arthropoda</taxon>
        <taxon>Hexapoda</taxon>
        <taxon>Insecta</taxon>
        <taxon>Pterygota</taxon>
        <taxon>Neoptera</taxon>
        <taxon>Polyneoptera</taxon>
        <taxon>Phasmatodea</taxon>
        <taxon>Timematodea</taxon>
        <taxon>Timematoidea</taxon>
        <taxon>Timematidae</taxon>
        <taxon>Timema</taxon>
    </lineage>
</organism>
<dbReference type="SMART" id="SM00703">
    <property type="entry name" value="NRF"/>
    <property type="match status" value="1"/>
</dbReference>
<feature type="transmembrane region" description="Helical" evidence="1">
    <location>
        <begin position="545"/>
        <end position="562"/>
    </location>
</feature>